<dbReference type="STRING" id="1072389.K1X438"/>
<feature type="domain" description="RSE1/DDB1/CPSF1 first beta-propeller" evidence="2">
    <location>
        <begin position="126"/>
        <end position="531"/>
    </location>
</feature>
<dbReference type="EMBL" id="JH921442">
    <property type="protein sequence ID" value="EKD15463.1"/>
    <property type="molecule type" value="Genomic_DNA"/>
</dbReference>
<feature type="region of interest" description="Disordered" evidence="1">
    <location>
        <begin position="1"/>
        <end position="62"/>
    </location>
</feature>
<dbReference type="eggNOG" id="ENOG502QVPZ">
    <property type="taxonomic scope" value="Eukaryota"/>
</dbReference>
<accession>K1X438</accession>
<dbReference type="SUPFAM" id="SSF50978">
    <property type="entry name" value="WD40 repeat-like"/>
    <property type="match status" value="1"/>
</dbReference>
<dbReference type="Gene3D" id="2.130.10.10">
    <property type="entry name" value="YVTN repeat-like/Quinoprotein amine dehydrogenase"/>
    <property type="match status" value="2"/>
</dbReference>
<organism evidence="4 5">
    <name type="scientific">Marssonina brunnea f. sp. multigermtubi (strain MB_m1)</name>
    <name type="common">Marssonina leaf spot fungus</name>
    <dbReference type="NCBI Taxonomy" id="1072389"/>
    <lineage>
        <taxon>Eukaryota</taxon>
        <taxon>Fungi</taxon>
        <taxon>Dikarya</taxon>
        <taxon>Ascomycota</taxon>
        <taxon>Pezizomycotina</taxon>
        <taxon>Leotiomycetes</taxon>
        <taxon>Helotiales</taxon>
        <taxon>Drepanopezizaceae</taxon>
        <taxon>Drepanopeziza</taxon>
    </lineage>
</organism>
<dbReference type="PANTHER" id="PTHR10644">
    <property type="entry name" value="DNA REPAIR/RNA PROCESSING CPSF FAMILY"/>
    <property type="match status" value="1"/>
</dbReference>
<feature type="compositionally biased region" description="Acidic residues" evidence="1">
    <location>
        <begin position="25"/>
        <end position="43"/>
    </location>
</feature>
<evidence type="ECO:0000259" key="3">
    <source>
        <dbReference type="Pfam" id="PF23726"/>
    </source>
</evidence>
<keyword evidence="5" id="KW-1185">Reference proteome</keyword>
<sequence>MQRRRDAEMQQQMQMHSGACTVVVVEEEEEEEKGEEEEEEEEQDKTKGGENEAKDEGGPADPALARMALTTNSLVDGEWVTRTLDLNTVLRHYDQQDKDAAAAFTEVERAPKLGLLTQTVIRSPLVHWVLPIRLRDDKTHDVAFVGDDFVQIKELRSDGLLWDVIRKEDFGARIRNALVVGSVKAYEKDPDVLAFTKIKTEDGDEDAQMTGGETVPSSLSGNRLPPQFLLLQLDTGDLGFLMLNRSENGKLDFVSTRYRVSKPMLRLQPGMHLAVDPSSRYMAVGCSEGVFAIYSLQSRETLQEQYLEGSPLRFVESETQHYFNGVILKMEFLHPAADDEEHIILLVLMVIKGRTRMLIYEWATGSDLKKVTPRSSKGYLLEKARQMPLLLIPLTIKSSFILVYEDSMAVCQGILHGNPKFIDFNNRIDKPTAFHHGSENPLWTAWTRPSRLERHKATRDDLFIAREDGLIKFLEIDSEDDDVVTADHNIGEFEANCGTALATLDYPNKNRKSGDLFIMGGDSCPGGTYLLQARKLPVLTEPIQNWSPAHDFVTTHNPRVQNPSSNAAGLMRKTDIVPKPDRIFTCVGKGARGGITELRHGHEASIGLEVEYDATIMYAWALSPNPDRTNPTTPYLFLLSMGDRSGVLKMSADAVEIVDLDESETNLDLGHRTILAVTRGNFIVQVTEKSIVVTDGSTNHIYQVHEMLKVHSKEAVCESKIDHATVSESFVLFTTRLEDVDNFSYLQVLDLQFLTSDMEIDSATPHTIGQLPYDVTSISAGQIGGALFAVVASGRKPDPITLTFQPTTGSLLTQSVLTHRYENNLDCIDSIVSMSLLPTEVGLDVVLLICGTRNGFVVVFEINKTTFAIVPTHVKLIGATSAIVSKSESSDLGSALFVDCDSKGYVLTPRISQTRGVISGRYTQALEINQIWLTDALRPGLQQPTVTSLASMRPLTGGTCGSLLVISGSRLLITGLSAQVKPVTRHLAVGGTPNRLMYSHDLDVLVVAATVGGKSTILFIDPDSGDDISRPLEEKTKDPVDFIPGLGNFNEKIFRLFEWSYTKDSRTWKFVIVSTSTGRLLIISIHEENQTLAASLPKGATSKRRICYSIRHIFKHHEPVYSATGLPDGLLWGAGRKLFYDVLDVGKKKFRRVAECDLPSPAINLSYENETIYALTSCHSLEIFKLLSDTAGGFQLERTHGDQLARDSLHHLAVSSSSQPTIHLVSDKLSSVAGLWSTYNTKADTLEPVFEAALPFSILRFRFAQCRPVWDPIWKQRQTPMRYGSQPQTLPNFDVDDREVLGLSISGSLSHFAILEFKTWRLLRFIVDLCLRSSEICEFTYKDDPMPVDTTTEPKVMMHIDGDLLKKCVNNRALDKLLLLESETEESKRLLKRFVALLQDVHNGSLEKDATPSAYIGQAYSDMEYYLRPVV</sequence>
<dbReference type="InParanoid" id="K1X438"/>
<dbReference type="InterPro" id="IPR058543">
    <property type="entry name" value="Beta-prop_RSE1/DDB1/CPSF1_2nd"/>
</dbReference>
<dbReference type="OMA" id="ARDHPRC"/>
<dbReference type="InterPro" id="IPR036322">
    <property type="entry name" value="WD40_repeat_dom_sf"/>
</dbReference>
<dbReference type="InterPro" id="IPR015943">
    <property type="entry name" value="WD40/YVTN_repeat-like_dom_sf"/>
</dbReference>
<reference evidence="4 5" key="1">
    <citation type="journal article" date="2012" name="BMC Genomics">
        <title>Sequencing the genome of Marssonina brunnea reveals fungus-poplar co-evolution.</title>
        <authorList>
            <person name="Zhu S."/>
            <person name="Cao Y.-Z."/>
            <person name="Jiang C."/>
            <person name="Tan B.-Y."/>
            <person name="Wang Z."/>
            <person name="Feng S."/>
            <person name="Zhang L."/>
            <person name="Su X.-H."/>
            <person name="Brejova B."/>
            <person name="Vinar T."/>
            <person name="Xu M."/>
            <person name="Wang M.-X."/>
            <person name="Zhang S.-G."/>
            <person name="Huang M.-R."/>
            <person name="Wu R."/>
            <person name="Zhou Y."/>
        </authorList>
    </citation>
    <scope>NUCLEOTIDE SEQUENCE [LARGE SCALE GENOMIC DNA]</scope>
    <source>
        <strain evidence="4 5">MB_m1</strain>
    </source>
</reference>
<feature type="domain" description="RSE1/DDB1/CPSF1 second beta-propeller" evidence="3">
    <location>
        <begin position="620"/>
        <end position="903"/>
    </location>
</feature>
<protein>
    <submittedName>
        <fullName evidence="4">Thermotolerance protein</fullName>
    </submittedName>
</protein>
<evidence type="ECO:0000256" key="1">
    <source>
        <dbReference type="SAM" id="MobiDB-lite"/>
    </source>
</evidence>
<dbReference type="HOGENOM" id="CLU_003539_0_0_1"/>
<evidence type="ECO:0000259" key="2">
    <source>
        <dbReference type="Pfam" id="PF10433"/>
    </source>
</evidence>
<evidence type="ECO:0000313" key="5">
    <source>
        <dbReference type="Proteomes" id="UP000006753"/>
    </source>
</evidence>
<dbReference type="KEGG" id="mbe:MBM_06679"/>
<evidence type="ECO:0000313" key="4">
    <source>
        <dbReference type="EMBL" id="EKD15463.1"/>
    </source>
</evidence>
<dbReference type="Pfam" id="PF23726">
    <property type="entry name" value="Beta-prop_RSE1_2nd"/>
    <property type="match status" value="1"/>
</dbReference>
<dbReference type="Proteomes" id="UP000006753">
    <property type="component" value="Unassembled WGS sequence"/>
</dbReference>
<feature type="compositionally biased region" description="Basic and acidic residues" evidence="1">
    <location>
        <begin position="44"/>
        <end position="57"/>
    </location>
</feature>
<dbReference type="Pfam" id="PF10433">
    <property type="entry name" value="Beta-prop_RSE1_1st"/>
    <property type="match status" value="1"/>
</dbReference>
<dbReference type="InterPro" id="IPR018846">
    <property type="entry name" value="Beta-prop_RSE1/DDB1/CPSF1_1st"/>
</dbReference>
<proteinExistence type="predicted"/>
<gene>
    <name evidence="4" type="ORF">MBM_06679</name>
</gene>
<dbReference type="OrthoDB" id="20774at2759"/>
<name>K1X438_MARBU</name>
<dbReference type="InterPro" id="IPR050358">
    <property type="entry name" value="RSE1/DDB1/CFT1"/>
</dbReference>